<gene>
    <name evidence="1" type="ORF">DVH24_036683</name>
</gene>
<reference evidence="1 2" key="1">
    <citation type="submission" date="2018-10" db="EMBL/GenBank/DDBJ databases">
        <title>A high-quality apple genome assembly.</title>
        <authorList>
            <person name="Hu J."/>
        </authorList>
    </citation>
    <scope>NUCLEOTIDE SEQUENCE [LARGE SCALE GENOMIC DNA]</scope>
    <source>
        <strain evidence="2">cv. HFTH1</strain>
        <tissue evidence="1">Young leaf</tissue>
    </source>
</reference>
<organism evidence="1 2">
    <name type="scientific">Malus domestica</name>
    <name type="common">Apple</name>
    <name type="synonym">Pyrus malus</name>
    <dbReference type="NCBI Taxonomy" id="3750"/>
    <lineage>
        <taxon>Eukaryota</taxon>
        <taxon>Viridiplantae</taxon>
        <taxon>Streptophyta</taxon>
        <taxon>Embryophyta</taxon>
        <taxon>Tracheophyta</taxon>
        <taxon>Spermatophyta</taxon>
        <taxon>Magnoliopsida</taxon>
        <taxon>eudicotyledons</taxon>
        <taxon>Gunneridae</taxon>
        <taxon>Pentapetalae</taxon>
        <taxon>rosids</taxon>
        <taxon>fabids</taxon>
        <taxon>Rosales</taxon>
        <taxon>Rosaceae</taxon>
        <taxon>Amygdaloideae</taxon>
        <taxon>Maleae</taxon>
        <taxon>Malus</taxon>
    </lineage>
</organism>
<keyword evidence="2" id="KW-1185">Reference proteome</keyword>
<proteinExistence type="predicted"/>
<dbReference type="AlphaFoldDB" id="A0A498IK42"/>
<accession>A0A498IK42</accession>
<comment type="caution">
    <text evidence="1">The sequence shown here is derived from an EMBL/GenBank/DDBJ whole genome shotgun (WGS) entry which is preliminary data.</text>
</comment>
<protein>
    <submittedName>
        <fullName evidence="1">Uncharacterized protein</fullName>
    </submittedName>
</protein>
<dbReference type="EMBL" id="RDQH01000338">
    <property type="protein sequence ID" value="RXH82342.1"/>
    <property type="molecule type" value="Genomic_DNA"/>
</dbReference>
<sequence length="197" mass="22128">MLAQLRKHLKWFPIVVSSVCPPAGSEVNLKAFQQHIMNVSNLITQLNSLHVCQFILVVFQLCEAQSCSDREKARLRVVWLARNSKSNGICYIHDIVCFGPRPRPHGFVSGNSDKNFPVGHLSWDCSRANSLNFGVPMKPETGELPKGLVLGRDENIHIRLIGSTPRTIWDLTYESLSFQDSNAQISLSLKNFELPDS</sequence>
<name>A0A498IK42_MALDO</name>
<dbReference type="Proteomes" id="UP000290289">
    <property type="component" value="Chromosome 12"/>
</dbReference>
<evidence type="ECO:0000313" key="2">
    <source>
        <dbReference type="Proteomes" id="UP000290289"/>
    </source>
</evidence>
<evidence type="ECO:0000313" key="1">
    <source>
        <dbReference type="EMBL" id="RXH82342.1"/>
    </source>
</evidence>